<organism evidence="1 2">
    <name type="scientific">Actinomadura hallensis</name>
    <dbReference type="NCBI Taxonomy" id="337895"/>
    <lineage>
        <taxon>Bacteria</taxon>
        <taxon>Bacillati</taxon>
        <taxon>Actinomycetota</taxon>
        <taxon>Actinomycetes</taxon>
        <taxon>Streptosporangiales</taxon>
        <taxon>Thermomonosporaceae</taxon>
        <taxon>Actinomadura</taxon>
    </lineage>
</organism>
<proteinExistence type="predicted"/>
<evidence type="ECO:0000313" key="1">
    <source>
        <dbReference type="EMBL" id="TQM68576.1"/>
    </source>
</evidence>
<dbReference type="Proteomes" id="UP000316706">
    <property type="component" value="Unassembled WGS sequence"/>
</dbReference>
<reference evidence="1 2" key="1">
    <citation type="submission" date="2019-06" db="EMBL/GenBank/DDBJ databases">
        <title>Sequencing the genomes of 1000 actinobacteria strains.</title>
        <authorList>
            <person name="Klenk H.-P."/>
        </authorList>
    </citation>
    <scope>NUCLEOTIDE SEQUENCE [LARGE SCALE GENOMIC DNA]</scope>
    <source>
        <strain evidence="1 2">DSM 45043</strain>
    </source>
</reference>
<sequence length="507" mass="57006">MSIGHVGDVSFRKLISADLGRSITAVPQSLDNQWFDRELLGRAIREGGVSEAILREQARRSRREYLRALLNAEKVLVNRAFLYNSPQVYRDFAGKGRDREAFREMLRQGVIIPMLLWEDGPVPESDPHFQVTEGLEAWRRVAESTMMSCLRLSWDDTENRALAENVNKTFAAFPTGFVQFEVPALQRDFRIGEEEARGALLRLKEVGRWVFDELDAGRPVVRQRLYEKFIVGEGGDVARREYDVRRPHMAVVKQLIDLKYATNLADAVDVFALTPSDSPRRTALQEGLAHVRKRRDGGETPWTDADELITLLRNLTFEDVQGLLEAVPTLDHLSLADIWQVRNEREWHAYNAALARVINAPSIDALADPDTGVTEISRAYLAMLHKAEEVRNDRSGERFGGLTQIAIDIGAVTVGIFFLPGDGIAYELLGEVGSLAGSRLARVTLRLGLGRYRGNRSGHRIDATAQLLDLRMEDPYREAKKLIEYLTARNRAQGREGDGADLSNESA</sequence>
<protein>
    <submittedName>
        <fullName evidence="1">Uncharacterized protein</fullName>
    </submittedName>
</protein>
<dbReference type="EMBL" id="VFPO01000001">
    <property type="protein sequence ID" value="TQM68576.1"/>
    <property type="molecule type" value="Genomic_DNA"/>
</dbReference>
<dbReference type="OrthoDB" id="3322815at2"/>
<evidence type="ECO:0000313" key="2">
    <source>
        <dbReference type="Proteomes" id="UP000316706"/>
    </source>
</evidence>
<dbReference type="RefSeq" id="WP_141968124.1">
    <property type="nucleotide sequence ID" value="NZ_VFPO01000001.1"/>
</dbReference>
<keyword evidence="2" id="KW-1185">Reference proteome</keyword>
<comment type="caution">
    <text evidence="1">The sequence shown here is derived from an EMBL/GenBank/DDBJ whole genome shotgun (WGS) entry which is preliminary data.</text>
</comment>
<name>A0A543IDA9_9ACTN</name>
<dbReference type="AlphaFoldDB" id="A0A543IDA9"/>
<accession>A0A543IDA9</accession>
<gene>
    <name evidence="1" type="ORF">FHX41_2226</name>
</gene>